<dbReference type="EMBL" id="JABANM010025422">
    <property type="protein sequence ID" value="KAF4714630.1"/>
    <property type="molecule type" value="Genomic_DNA"/>
</dbReference>
<reference evidence="1 2" key="1">
    <citation type="submission" date="2020-04" db="EMBL/GenBank/DDBJ databases">
        <title>Perkinsus olseni comparative genomics.</title>
        <authorList>
            <person name="Bogema D.R."/>
        </authorList>
    </citation>
    <scope>NUCLEOTIDE SEQUENCE [LARGE SCALE GENOMIC DNA]</scope>
    <source>
        <strain evidence="1">ATCC PRA-205</strain>
    </source>
</reference>
<accession>A0A7J6R4N3</accession>
<feature type="non-terminal residue" evidence="1">
    <location>
        <position position="168"/>
    </location>
</feature>
<evidence type="ECO:0000313" key="1">
    <source>
        <dbReference type="EMBL" id="KAF4714630.1"/>
    </source>
</evidence>
<name>A0A7J6R4N3_PEROL</name>
<comment type="caution">
    <text evidence="1">The sequence shown here is derived from an EMBL/GenBank/DDBJ whole genome shotgun (WGS) entry which is preliminary data.</text>
</comment>
<organism evidence="1 2">
    <name type="scientific">Perkinsus olseni</name>
    <name type="common">Perkinsus atlanticus</name>
    <dbReference type="NCBI Taxonomy" id="32597"/>
    <lineage>
        <taxon>Eukaryota</taxon>
        <taxon>Sar</taxon>
        <taxon>Alveolata</taxon>
        <taxon>Perkinsozoa</taxon>
        <taxon>Perkinsea</taxon>
        <taxon>Perkinsida</taxon>
        <taxon>Perkinsidae</taxon>
        <taxon>Perkinsus</taxon>
    </lineage>
</organism>
<evidence type="ECO:0000313" key="2">
    <source>
        <dbReference type="Proteomes" id="UP000574390"/>
    </source>
</evidence>
<dbReference type="Proteomes" id="UP000574390">
    <property type="component" value="Unassembled WGS sequence"/>
</dbReference>
<proteinExistence type="predicted"/>
<protein>
    <submittedName>
        <fullName evidence="1">Uncharacterized protein</fullName>
    </submittedName>
</protein>
<sequence>WPFFTPGNLLDSDKLVTGVAPNCNYWRMCDDNKDTWDSLQNTVDIFNRPAGPDDPMDPYRDVRQQHSSIPSTDGSLADFLQPFNMPPGTKEILQNRKVIAVDQGPLRKMGYPIFVNTSNVRVWIKELYPEGGKARWATVLQNYLTENVTLKIDATKIPGWNSGTTIEG</sequence>
<dbReference type="AlphaFoldDB" id="A0A7J6R4N3"/>
<gene>
    <name evidence="1" type="ORF">FOZ62_013044</name>
</gene>